<dbReference type="EMBL" id="VSSQ01006138">
    <property type="protein sequence ID" value="MPM31660.1"/>
    <property type="molecule type" value="Genomic_DNA"/>
</dbReference>
<dbReference type="GO" id="GO:0046872">
    <property type="term" value="F:metal ion binding"/>
    <property type="evidence" value="ECO:0007669"/>
    <property type="project" value="UniProtKB-KW"/>
</dbReference>
<name>A0A644YSX5_9ZZZZ</name>
<comment type="caution">
    <text evidence="4">The sequence shown here is derived from an EMBL/GenBank/DDBJ whole genome shotgun (WGS) entry which is preliminary data.</text>
</comment>
<dbReference type="InterPro" id="IPR036409">
    <property type="entry name" value="Aldolase_II/adducin_N_sf"/>
</dbReference>
<proteinExistence type="predicted"/>
<evidence type="ECO:0000259" key="3">
    <source>
        <dbReference type="SMART" id="SM01007"/>
    </source>
</evidence>
<reference evidence="4" key="1">
    <citation type="submission" date="2019-08" db="EMBL/GenBank/DDBJ databases">
        <authorList>
            <person name="Kucharzyk K."/>
            <person name="Murdoch R.W."/>
            <person name="Higgins S."/>
            <person name="Loffler F."/>
        </authorList>
    </citation>
    <scope>NUCLEOTIDE SEQUENCE</scope>
</reference>
<sequence>MAADTAPVRPLEEADLRRLMVDLGHRLWQRQLVAANDGNLSARLPDGTILCTPTGVSKGMLTEGMLSIVTPTGEMLRPGDGPGPSSEIRMHLRVYRVDPTVGAVVHTHPPYSTVFAIRGEPLRGDLMTETLMTLPEVPVVPFATPGTDELPDALQPFIKGRQACLLEFHGALTWGPSLTEAYLTMERVESLARTTATLRMLGGERRLSPERITHVRDRLAMG</sequence>
<evidence type="ECO:0000313" key="4">
    <source>
        <dbReference type="EMBL" id="MPM31660.1"/>
    </source>
</evidence>
<dbReference type="AlphaFoldDB" id="A0A644YSX5"/>
<dbReference type="InterPro" id="IPR001303">
    <property type="entry name" value="Aldolase_II/adducin_N"/>
</dbReference>
<protein>
    <submittedName>
        <fullName evidence="4">3-oxo-tetronate 4-phosphate decarboxylase</fullName>
        <ecNumber evidence="4">4.1.1.104</ecNumber>
    </submittedName>
</protein>
<dbReference type="InterPro" id="IPR050197">
    <property type="entry name" value="Aldolase_class_II_sugar_metab"/>
</dbReference>
<accession>A0A644YSX5</accession>
<keyword evidence="1" id="KW-0479">Metal-binding</keyword>
<gene>
    <name evidence="4" type="primary">otnC_7</name>
    <name evidence="4" type="ORF">SDC9_78217</name>
</gene>
<dbReference type="EC" id="4.1.1.104" evidence="4"/>
<dbReference type="PANTHER" id="PTHR22789">
    <property type="entry name" value="FUCULOSE PHOSPHATE ALDOLASE"/>
    <property type="match status" value="1"/>
</dbReference>
<keyword evidence="2 4" id="KW-0456">Lyase</keyword>
<evidence type="ECO:0000256" key="2">
    <source>
        <dbReference type="ARBA" id="ARBA00023239"/>
    </source>
</evidence>
<evidence type="ECO:0000256" key="1">
    <source>
        <dbReference type="ARBA" id="ARBA00022723"/>
    </source>
</evidence>
<dbReference type="GO" id="GO:0005829">
    <property type="term" value="C:cytosol"/>
    <property type="evidence" value="ECO:0007669"/>
    <property type="project" value="TreeGrafter"/>
</dbReference>
<feature type="domain" description="Class II aldolase/adducin N-terminal" evidence="3">
    <location>
        <begin position="18"/>
        <end position="196"/>
    </location>
</feature>
<dbReference type="Gene3D" id="3.40.225.10">
    <property type="entry name" value="Class II aldolase/adducin N-terminal domain"/>
    <property type="match status" value="1"/>
</dbReference>
<dbReference type="PANTHER" id="PTHR22789:SF0">
    <property type="entry name" value="3-OXO-TETRONATE 4-PHOSPHATE DECARBOXYLASE-RELATED"/>
    <property type="match status" value="1"/>
</dbReference>
<dbReference type="SMART" id="SM01007">
    <property type="entry name" value="Aldolase_II"/>
    <property type="match status" value="1"/>
</dbReference>
<dbReference type="GO" id="GO:0016832">
    <property type="term" value="F:aldehyde-lyase activity"/>
    <property type="evidence" value="ECO:0007669"/>
    <property type="project" value="TreeGrafter"/>
</dbReference>
<dbReference type="Pfam" id="PF00596">
    <property type="entry name" value="Aldolase_II"/>
    <property type="match status" value="1"/>
</dbReference>
<dbReference type="SUPFAM" id="SSF53639">
    <property type="entry name" value="AraD/HMP-PK domain-like"/>
    <property type="match status" value="1"/>
</dbReference>
<organism evidence="4">
    <name type="scientific">bioreactor metagenome</name>
    <dbReference type="NCBI Taxonomy" id="1076179"/>
    <lineage>
        <taxon>unclassified sequences</taxon>
        <taxon>metagenomes</taxon>
        <taxon>ecological metagenomes</taxon>
    </lineage>
</organism>
<dbReference type="GO" id="GO:0019323">
    <property type="term" value="P:pentose catabolic process"/>
    <property type="evidence" value="ECO:0007669"/>
    <property type="project" value="TreeGrafter"/>
</dbReference>